<dbReference type="AlphaFoldDB" id="Q94I81"/>
<reference evidence="1" key="1">
    <citation type="submission" date="2001-08" db="EMBL/GenBank/DDBJ databases">
        <title>Genomic Sequence For Oryza sativa Clone 10P20, Lemont Strain, Complete Sequence.</title>
        <authorList>
            <person name="Huang E.N."/>
            <person name="de la Bastide M."/>
            <person name="Vil D.M."/>
            <person name="Preston R.R."/>
            <person name="Spiegel L.A."/>
            <person name="See L.H."/>
            <person name="Shah R."/>
            <person name="Matero A."/>
            <person name="O'Shaughnessy A."/>
            <person name="Rodriguez M."/>
            <person name="Shekher M."/>
            <person name="Swaby I."/>
            <person name="Schutz K."/>
            <person name="Habermann K."/>
            <person name="Parnell L.D."/>
            <person name="Nascimento L.U."/>
            <person name="Dedhia N.N."/>
            <person name="McCombie W.R."/>
        </authorList>
    </citation>
    <scope>NUCLEOTIDE SEQUENCE</scope>
</reference>
<dbReference type="EMBL" id="AC011806">
    <property type="protein sequence ID" value="AAK53834.1"/>
    <property type="molecule type" value="Genomic_DNA"/>
</dbReference>
<name>Q94I81_ORYSA</name>
<proteinExistence type="predicted"/>
<sequence length="122" mass="13589">MEQPELNVDGPTTPRLPELMTTRFSHLRSTWMSDLIAPEPAACMELCLSHFSFFFFAEVEYMEIWSDLAQQEAARLRDGWVWRGGGNLGRGRWGWGRADTNTLVTDALANGVQLRVATGGGG</sequence>
<gene>
    <name evidence="1" type="primary">OSJNBa0010P20.11</name>
</gene>
<evidence type="ECO:0000313" key="1">
    <source>
        <dbReference type="EMBL" id="AAK53834.1"/>
    </source>
</evidence>
<accession>Q94I81</accession>
<organism evidence="1">
    <name type="scientific">Oryza sativa</name>
    <name type="common">Rice</name>
    <dbReference type="NCBI Taxonomy" id="4530"/>
    <lineage>
        <taxon>Eukaryota</taxon>
        <taxon>Viridiplantae</taxon>
        <taxon>Streptophyta</taxon>
        <taxon>Embryophyta</taxon>
        <taxon>Tracheophyta</taxon>
        <taxon>Spermatophyta</taxon>
        <taxon>Magnoliopsida</taxon>
        <taxon>Liliopsida</taxon>
        <taxon>Poales</taxon>
        <taxon>Poaceae</taxon>
        <taxon>BOP clade</taxon>
        <taxon>Oryzoideae</taxon>
        <taxon>Oryzeae</taxon>
        <taxon>Oryzinae</taxon>
        <taxon>Oryza</taxon>
    </lineage>
</organism>
<protein>
    <submittedName>
        <fullName evidence="1">Uncharacterized protein OSJNBa0010P20.11</fullName>
    </submittedName>
</protein>